<dbReference type="SUPFAM" id="SSF88659">
    <property type="entry name" value="Sigma3 and sigma4 domains of RNA polymerase sigma factors"/>
    <property type="match status" value="1"/>
</dbReference>
<evidence type="ECO:0000256" key="4">
    <source>
        <dbReference type="ARBA" id="ARBA00023163"/>
    </source>
</evidence>
<dbReference type="PROSITE" id="PS50943">
    <property type="entry name" value="HTH_CROC1"/>
    <property type="match status" value="1"/>
</dbReference>
<evidence type="ECO:0000256" key="1">
    <source>
        <dbReference type="ARBA" id="ARBA00023015"/>
    </source>
</evidence>
<dbReference type="InterPro" id="IPR014284">
    <property type="entry name" value="RNA_pol_sigma-70_dom"/>
</dbReference>
<accession>A0A917PXI2</accession>
<dbReference type="InterPro" id="IPR001387">
    <property type="entry name" value="Cro/C1-type_HTH"/>
</dbReference>
<dbReference type="RefSeq" id="WP_188632907.1">
    <property type="nucleotide sequence ID" value="NZ_BMNQ01000025.1"/>
</dbReference>
<dbReference type="PANTHER" id="PTHR30385">
    <property type="entry name" value="SIGMA FACTOR F FLAGELLAR"/>
    <property type="match status" value="1"/>
</dbReference>
<evidence type="ECO:0000256" key="2">
    <source>
        <dbReference type="ARBA" id="ARBA00023082"/>
    </source>
</evidence>
<proteinExistence type="predicted"/>
<gene>
    <name evidence="6" type="ORF">GCM10007063_19440</name>
</gene>
<evidence type="ECO:0000256" key="3">
    <source>
        <dbReference type="ARBA" id="ARBA00023125"/>
    </source>
</evidence>
<sequence>MDFNSLTRHVDSDAQTTFKTFTSQHSWALSNYVVQRFLSQESHYQLFTTAICFPTEDNWRKLDQAFRQFYMEIRFINYIAKVLWRYAKDFRIKKHRNATHYLPILDQPIQIKEESSTITYKDQLLDHNGDDTSEAEGLLAQVEDLQLQKALTQLTDKQLKVLDSYYVHNMTQKEIARNLGVSQQSISKILKTSLDNLKECYQKGEKRHVFR</sequence>
<dbReference type="Pfam" id="PF04545">
    <property type="entry name" value="Sigma70_r4"/>
    <property type="match status" value="1"/>
</dbReference>
<reference evidence="6" key="1">
    <citation type="journal article" date="2014" name="Int. J. Syst. Evol. Microbiol.">
        <title>Complete genome sequence of Corynebacterium casei LMG S-19264T (=DSM 44701T), isolated from a smear-ripened cheese.</title>
        <authorList>
            <consortium name="US DOE Joint Genome Institute (JGI-PGF)"/>
            <person name="Walter F."/>
            <person name="Albersmeier A."/>
            <person name="Kalinowski J."/>
            <person name="Ruckert C."/>
        </authorList>
    </citation>
    <scope>NUCLEOTIDE SEQUENCE</scope>
    <source>
        <strain evidence="6">JCM 12580</strain>
    </source>
</reference>
<evidence type="ECO:0000259" key="5">
    <source>
        <dbReference type="PROSITE" id="PS50943"/>
    </source>
</evidence>
<feature type="domain" description="HTH cro/C1-type" evidence="5">
    <location>
        <begin position="168"/>
        <end position="189"/>
    </location>
</feature>
<protein>
    <recommendedName>
        <fullName evidence="5">HTH cro/C1-type domain-containing protein</fullName>
    </recommendedName>
</protein>
<dbReference type="AlphaFoldDB" id="A0A917PXI2"/>
<dbReference type="GO" id="GO:0003677">
    <property type="term" value="F:DNA binding"/>
    <property type="evidence" value="ECO:0007669"/>
    <property type="project" value="UniProtKB-KW"/>
</dbReference>
<evidence type="ECO:0000313" key="6">
    <source>
        <dbReference type="EMBL" id="GGJ97140.1"/>
    </source>
</evidence>
<dbReference type="Proteomes" id="UP000658382">
    <property type="component" value="Unassembled WGS sequence"/>
</dbReference>
<dbReference type="GO" id="GO:0016987">
    <property type="term" value="F:sigma factor activity"/>
    <property type="evidence" value="ECO:0007669"/>
    <property type="project" value="UniProtKB-KW"/>
</dbReference>
<name>A0A917PXI2_9BACI</name>
<dbReference type="EMBL" id="BMNQ01000025">
    <property type="protein sequence ID" value="GGJ97140.1"/>
    <property type="molecule type" value="Genomic_DNA"/>
</dbReference>
<dbReference type="InterPro" id="IPR013324">
    <property type="entry name" value="RNA_pol_sigma_r3/r4-like"/>
</dbReference>
<keyword evidence="4" id="KW-0804">Transcription</keyword>
<keyword evidence="3" id="KW-0238">DNA-binding</keyword>
<dbReference type="GO" id="GO:0006352">
    <property type="term" value="P:DNA-templated transcription initiation"/>
    <property type="evidence" value="ECO:0007669"/>
    <property type="project" value="InterPro"/>
</dbReference>
<reference evidence="6" key="2">
    <citation type="submission" date="2020-09" db="EMBL/GenBank/DDBJ databases">
        <authorList>
            <person name="Sun Q."/>
            <person name="Ohkuma M."/>
        </authorList>
    </citation>
    <scope>NUCLEOTIDE SEQUENCE</scope>
    <source>
        <strain evidence="6">JCM 12580</strain>
    </source>
</reference>
<dbReference type="NCBIfam" id="TIGR02937">
    <property type="entry name" value="sigma70-ECF"/>
    <property type="match status" value="1"/>
</dbReference>
<comment type="caution">
    <text evidence="6">The sequence shown here is derived from an EMBL/GenBank/DDBJ whole genome shotgun (WGS) entry which is preliminary data.</text>
</comment>
<dbReference type="Gene3D" id="1.20.140.160">
    <property type="match status" value="1"/>
</dbReference>
<organism evidence="6 7">
    <name type="scientific">Lentibacillus kapialis</name>
    <dbReference type="NCBI Taxonomy" id="340214"/>
    <lineage>
        <taxon>Bacteria</taxon>
        <taxon>Bacillati</taxon>
        <taxon>Bacillota</taxon>
        <taxon>Bacilli</taxon>
        <taxon>Bacillales</taxon>
        <taxon>Bacillaceae</taxon>
        <taxon>Lentibacillus</taxon>
    </lineage>
</organism>
<keyword evidence="1" id="KW-0805">Transcription regulation</keyword>
<dbReference type="InterPro" id="IPR007630">
    <property type="entry name" value="RNA_pol_sigma70_r4"/>
</dbReference>
<keyword evidence="7" id="KW-1185">Reference proteome</keyword>
<dbReference type="CDD" id="cd06171">
    <property type="entry name" value="Sigma70_r4"/>
    <property type="match status" value="1"/>
</dbReference>
<evidence type="ECO:0000313" key="7">
    <source>
        <dbReference type="Proteomes" id="UP000658382"/>
    </source>
</evidence>
<keyword evidence="2" id="KW-0731">Sigma factor</keyword>